<keyword evidence="4" id="KW-1185">Reference proteome</keyword>
<gene>
    <name evidence="3" type="ORF">RR48_04504</name>
</gene>
<dbReference type="InParanoid" id="A0A0N0PCT0"/>
<evidence type="ECO:0000256" key="1">
    <source>
        <dbReference type="SAM" id="MobiDB-lite"/>
    </source>
</evidence>
<keyword evidence="2" id="KW-1133">Transmembrane helix</keyword>
<dbReference type="Proteomes" id="UP000053240">
    <property type="component" value="Unassembled WGS sequence"/>
</dbReference>
<accession>A0A0N0PCT0</accession>
<proteinExistence type="predicted"/>
<evidence type="ECO:0000256" key="2">
    <source>
        <dbReference type="SAM" id="Phobius"/>
    </source>
</evidence>
<keyword evidence="2" id="KW-0812">Transmembrane</keyword>
<keyword evidence="2" id="KW-0472">Membrane</keyword>
<sequence>MRGGRCVRVVRETVQLKHAGQHVTKASDTTVTINIGKKKNNNSVHAIYRNLGNLPNSNHGKNAGFGVTGTPQMRPRHNTTTNNRTAPVTVASDPANNHAAFDVDSYIANHLVREHTVNQKLGPYGTRVRFLCSSLPSKTRNTVMKQLFSFVIAFRSVQGWLWQLEMQDCLYIFEVIVFLIINLLFFIRKSNKNLPGGKYGIAIEVLKNYLLS</sequence>
<feature type="region of interest" description="Disordered" evidence="1">
    <location>
        <begin position="68"/>
        <end position="91"/>
    </location>
</feature>
<feature type="transmembrane region" description="Helical" evidence="2">
    <location>
        <begin position="170"/>
        <end position="187"/>
    </location>
</feature>
<name>A0A0N0PCT0_PAPMA</name>
<reference evidence="3 4" key="1">
    <citation type="journal article" date="2015" name="Nat. Commun.">
        <title>Outbred genome sequencing and CRISPR/Cas9 gene editing in butterflies.</title>
        <authorList>
            <person name="Li X."/>
            <person name="Fan D."/>
            <person name="Zhang W."/>
            <person name="Liu G."/>
            <person name="Zhang L."/>
            <person name="Zhao L."/>
            <person name="Fang X."/>
            <person name="Chen L."/>
            <person name="Dong Y."/>
            <person name="Chen Y."/>
            <person name="Ding Y."/>
            <person name="Zhao R."/>
            <person name="Feng M."/>
            <person name="Zhu Y."/>
            <person name="Feng Y."/>
            <person name="Jiang X."/>
            <person name="Zhu D."/>
            <person name="Xiang H."/>
            <person name="Feng X."/>
            <person name="Li S."/>
            <person name="Wang J."/>
            <person name="Zhang G."/>
            <person name="Kronforst M.R."/>
            <person name="Wang W."/>
        </authorList>
    </citation>
    <scope>NUCLEOTIDE SEQUENCE [LARGE SCALE GENOMIC DNA]</scope>
    <source>
        <strain evidence="3">Ya'a_city_454_Pm</strain>
        <tissue evidence="3">Whole body</tissue>
    </source>
</reference>
<protein>
    <submittedName>
        <fullName evidence="3">Uncharacterized protein</fullName>
    </submittedName>
</protein>
<evidence type="ECO:0000313" key="4">
    <source>
        <dbReference type="Proteomes" id="UP000053240"/>
    </source>
</evidence>
<feature type="transmembrane region" description="Helical" evidence="2">
    <location>
        <begin position="147"/>
        <end position="164"/>
    </location>
</feature>
<evidence type="ECO:0000313" key="3">
    <source>
        <dbReference type="EMBL" id="KPJ14678.1"/>
    </source>
</evidence>
<organism evidence="3 4">
    <name type="scientific">Papilio machaon</name>
    <name type="common">Old World swallowtail butterfly</name>
    <dbReference type="NCBI Taxonomy" id="76193"/>
    <lineage>
        <taxon>Eukaryota</taxon>
        <taxon>Metazoa</taxon>
        <taxon>Ecdysozoa</taxon>
        <taxon>Arthropoda</taxon>
        <taxon>Hexapoda</taxon>
        <taxon>Insecta</taxon>
        <taxon>Pterygota</taxon>
        <taxon>Neoptera</taxon>
        <taxon>Endopterygota</taxon>
        <taxon>Lepidoptera</taxon>
        <taxon>Glossata</taxon>
        <taxon>Ditrysia</taxon>
        <taxon>Papilionoidea</taxon>
        <taxon>Papilionidae</taxon>
        <taxon>Papilioninae</taxon>
        <taxon>Papilio</taxon>
    </lineage>
</organism>
<dbReference type="EMBL" id="KQ460448">
    <property type="protein sequence ID" value="KPJ14678.1"/>
    <property type="molecule type" value="Genomic_DNA"/>
</dbReference>
<dbReference type="AlphaFoldDB" id="A0A0N0PCT0"/>